<dbReference type="GO" id="GO:0016020">
    <property type="term" value="C:membrane"/>
    <property type="evidence" value="ECO:0007669"/>
    <property type="project" value="UniProtKB-SubCell"/>
</dbReference>
<dbReference type="Proteomes" id="UP000663872">
    <property type="component" value="Unassembled WGS sequence"/>
</dbReference>
<evidence type="ECO:0000259" key="7">
    <source>
        <dbReference type="PROSITE" id="PS50922"/>
    </source>
</evidence>
<dbReference type="PROSITE" id="PS50922">
    <property type="entry name" value="TLC"/>
    <property type="match status" value="1"/>
</dbReference>
<dbReference type="InterPro" id="IPR050846">
    <property type="entry name" value="TLCD"/>
</dbReference>
<proteinExistence type="predicted"/>
<accession>A0A818K507</accession>
<feature type="domain" description="TLC" evidence="7">
    <location>
        <begin position="1"/>
        <end position="193"/>
    </location>
</feature>
<comment type="subcellular location">
    <subcellularLocation>
        <location evidence="1">Membrane</location>
        <topology evidence="1">Multi-pass membrane protein</topology>
    </subcellularLocation>
</comment>
<organism evidence="8 10">
    <name type="scientific">Rotaria socialis</name>
    <dbReference type="NCBI Taxonomy" id="392032"/>
    <lineage>
        <taxon>Eukaryota</taxon>
        <taxon>Metazoa</taxon>
        <taxon>Spiralia</taxon>
        <taxon>Gnathifera</taxon>
        <taxon>Rotifera</taxon>
        <taxon>Eurotatoria</taxon>
        <taxon>Bdelloidea</taxon>
        <taxon>Philodinida</taxon>
        <taxon>Philodinidae</taxon>
        <taxon>Rotaria</taxon>
    </lineage>
</organism>
<dbReference type="GO" id="GO:0005783">
    <property type="term" value="C:endoplasmic reticulum"/>
    <property type="evidence" value="ECO:0007669"/>
    <property type="project" value="TreeGrafter"/>
</dbReference>
<dbReference type="AlphaFoldDB" id="A0A818K507"/>
<dbReference type="EMBL" id="CAJOBR010007720">
    <property type="protein sequence ID" value="CAF4867908.1"/>
    <property type="molecule type" value="Genomic_DNA"/>
</dbReference>
<feature type="transmembrane region" description="Helical" evidence="6">
    <location>
        <begin position="163"/>
        <end position="182"/>
    </location>
</feature>
<dbReference type="Proteomes" id="UP000663848">
    <property type="component" value="Unassembled WGS sequence"/>
</dbReference>
<feature type="transmembrane region" description="Helical" evidence="6">
    <location>
        <begin position="35"/>
        <end position="55"/>
    </location>
</feature>
<evidence type="ECO:0000256" key="5">
    <source>
        <dbReference type="PROSITE-ProRule" id="PRU00205"/>
    </source>
</evidence>
<keyword evidence="2 5" id="KW-0812">Transmembrane</keyword>
<evidence type="ECO:0000256" key="6">
    <source>
        <dbReference type="SAM" id="Phobius"/>
    </source>
</evidence>
<keyword evidence="3 6" id="KW-1133">Transmembrane helix</keyword>
<dbReference type="PANTHER" id="PTHR13439">
    <property type="entry name" value="CT120 PROTEIN"/>
    <property type="match status" value="1"/>
</dbReference>
<evidence type="ECO:0000256" key="3">
    <source>
        <dbReference type="ARBA" id="ARBA00022989"/>
    </source>
</evidence>
<dbReference type="PANTHER" id="PTHR13439:SF7">
    <property type="entry name" value="PROTEIN CLN8"/>
    <property type="match status" value="1"/>
</dbReference>
<dbReference type="Pfam" id="PF03798">
    <property type="entry name" value="TRAM_LAG1_CLN8"/>
    <property type="match status" value="1"/>
</dbReference>
<evidence type="ECO:0000313" key="8">
    <source>
        <dbReference type="EMBL" id="CAF3552611.1"/>
    </source>
</evidence>
<evidence type="ECO:0000313" key="10">
    <source>
        <dbReference type="Proteomes" id="UP000663872"/>
    </source>
</evidence>
<comment type="caution">
    <text evidence="8">The sequence shown here is derived from an EMBL/GenBank/DDBJ whole genome shotgun (WGS) entry which is preliminary data.</text>
</comment>
<sequence>MTRAVCGILTVWAFYLAWIDERLGIDHVIATTDASWKFISFLLVFFIFEELALLYFDLKYRSFSKALHLHHFFAFNGFFLAEYYNCGHYYAAKPFMLKAGTPFSCVCWCLLKLELEKTKAWKIDQWILINIFHIRSFLEFLWWCDIYRDWDNIKQNLPLPYLINMLVGLTLLSLWLTPYWTYKKTVQYFHPTDWNIENTNKRS</sequence>
<dbReference type="InterPro" id="IPR006634">
    <property type="entry name" value="TLC-dom"/>
</dbReference>
<dbReference type="EMBL" id="CAJNYT010003352">
    <property type="protein sequence ID" value="CAF3552611.1"/>
    <property type="molecule type" value="Genomic_DNA"/>
</dbReference>
<evidence type="ECO:0000256" key="2">
    <source>
        <dbReference type="ARBA" id="ARBA00022692"/>
    </source>
</evidence>
<feature type="transmembrane region" description="Helical" evidence="6">
    <location>
        <begin position="67"/>
        <end position="84"/>
    </location>
</feature>
<reference evidence="8" key="1">
    <citation type="submission" date="2021-02" db="EMBL/GenBank/DDBJ databases">
        <authorList>
            <person name="Nowell W R."/>
        </authorList>
    </citation>
    <scope>NUCLEOTIDE SEQUENCE</scope>
</reference>
<evidence type="ECO:0000256" key="4">
    <source>
        <dbReference type="ARBA" id="ARBA00023136"/>
    </source>
</evidence>
<evidence type="ECO:0000256" key="1">
    <source>
        <dbReference type="ARBA" id="ARBA00004141"/>
    </source>
</evidence>
<gene>
    <name evidence="8" type="ORF">GRG538_LOCUS20317</name>
    <name evidence="9" type="ORF">QYT958_LOCUS28427</name>
</gene>
<evidence type="ECO:0000313" key="9">
    <source>
        <dbReference type="EMBL" id="CAF4867908.1"/>
    </source>
</evidence>
<protein>
    <recommendedName>
        <fullName evidence="7">TLC domain-containing protein</fullName>
    </recommendedName>
</protein>
<keyword evidence="4 5" id="KW-0472">Membrane</keyword>
<dbReference type="GO" id="GO:0055088">
    <property type="term" value="P:lipid homeostasis"/>
    <property type="evidence" value="ECO:0007669"/>
    <property type="project" value="TreeGrafter"/>
</dbReference>
<name>A0A818K507_9BILA</name>